<dbReference type="Pfam" id="PF10604">
    <property type="entry name" value="Polyketide_cyc2"/>
    <property type="match status" value="1"/>
</dbReference>
<gene>
    <name evidence="2" type="ORF">Q8A49_10165</name>
</gene>
<dbReference type="InterPro" id="IPR019587">
    <property type="entry name" value="Polyketide_cyclase/dehydratase"/>
</dbReference>
<dbReference type="CDD" id="cd07821">
    <property type="entry name" value="PYR_PYL_RCAR_like"/>
    <property type="match status" value="1"/>
</dbReference>
<dbReference type="Proteomes" id="UP001348641">
    <property type="component" value="Unassembled WGS sequence"/>
</dbReference>
<protein>
    <submittedName>
        <fullName evidence="2">SRPBCC family protein</fullName>
    </submittedName>
</protein>
<evidence type="ECO:0000313" key="3">
    <source>
        <dbReference type="Proteomes" id="UP001348641"/>
    </source>
</evidence>
<comment type="caution">
    <text evidence="2">The sequence shown here is derived from an EMBL/GenBank/DDBJ whole genome shotgun (WGS) entry which is preliminary data.</text>
</comment>
<organism evidence="2 3">
    <name type="scientific">Nocardiopsis tropica</name>
    <dbReference type="NCBI Taxonomy" id="109330"/>
    <lineage>
        <taxon>Bacteria</taxon>
        <taxon>Bacillati</taxon>
        <taxon>Actinomycetota</taxon>
        <taxon>Actinomycetes</taxon>
        <taxon>Streptosporangiales</taxon>
        <taxon>Nocardiopsidaceae</taxon>
        <taxon>Nocardiopsis</taxon>
    </lineage>
</organism>
<dbReference type="SUPFAM" id="SSF55961">
    <property type="entry name" value="Bet v1-like"/>
    <property type="match status" value="1"/>
</dbReference>
<proteinExistence type="predicted"/>
<sequence length="120" mass="13477">MAVVVADRRGRGRGGGGSGELQRVGDTRAFRTGSIVVRERIVELETDRRFVYEALDGPFRSYRGTVELRPEGTGGTAVTWSAVFEPRLRFSGPFWRWYMTRFMQGMADGLAAYAAAPRRR</sequence>
<accession>A0ABU7KNI7</accession>
<evidence type="ECO:0000313" key="2">
    <source>
        <dbReference type="EMBL" id="MEE2050859.1"/>
    </source>
</evidence>
<evidence type="ECO:0000256" key="1">
    <source>
        <dbReference type="SAM" id="MobiDB-lite"/>
    </source>
</evidence>
<feature type="region of interest" description="Disordered" evidence="1">
    <location>
        <begin position="1"/>
        <end position="23"/>
    </location>
</feature>
<dbReference type="InterPro" id="IPR023393">
    <property type="entry name" value="START-like_dom_sf"/>
</dbReference>
<dbReference type="RefSeq" id="WP_344097046.1">
    <property type="nucleotide sequence ID" value="NZ_BAAAJA010000008.1"/>
</dbReference>
<reference evidence="2 3" key="1">
    <citation type="submission" date="2023-07" db="EMBL/GenBank/DDBJ databases">
        <authorList>
            <person name="Girao M."/>
            <person name="Carvalho M.F."/>
        </authorList>
    </citation>
    <scope>NUCLEOTIDE SEQUENCE [LARGE SCALE GENOMIC DNA]</scope>
    <source>
        <strain evidence="2 3">66/93</strain>
    </source>
</reference>
<dbReference type="Gene3D" id="3.30.530.20">
    <property type="match status" value="1"/>
</dbReference>
<dbReference type="EMBL" id="JAUUCC010000020">
    <property type="protein sequence ID" value="MEE2050859.1"/>
    <property type="molecule type" value="Genomic_DNA"/>
</dbReference>
<name>A0ABU7KNI7_9ACTN</name>